<name>A0A3Q2Y6T3_HIPCM</name>
<dbReference type="GeneID" id="109512787"/>
<dbReference type="GO" id="GO:0008270">
    <property type="term" value="F:zinc ion binding"/>
    <property type="evidence" value="ECO:0007669"/>
    <property type="project" value="UniProtKB-KW"/>
</dbReference>
<keyword evidence="2" id="KW-0479">Metal-binding</keyword>
<evidence type="ECO:0000256" key="9">
    <source>
        <dbReference type="SAM" id="MobiDB-lite"/>
    </source>
</evidence>
<evidence type="ECO:0000256" key="1">
    <source>
        <dbReference type="ARBA" id="ARBA00004123"/>
    </source>
</evidence>
<dbReference type="GO" id="GO:0000978">
    <property type="term" value="F:RNA polymerase II cis-regulatory region sequence-specific DNA binding"/>
    <property type="evidence" value="ECO:0007669"/>
    <property type="project" value="TreeGrafter"/>
</dbReference>
<comment type="subcellular location">
    <subcellularLocation>
        <location evidence="1">Nucleus</location>
    </subcellularLocation>
</comment>
<evidence type="ECO:0000256" key="2">
    <source>
        <dbReference type="ARBA" id="ARBA00022723"/>
    </source>
</evidence>
<dbReference type="FunFam" id="3.30.160.60:FF:001732">
    <property type="entry name" value="Zgc:162936"/>
    <property type="match status" value="1"/>
</dbReference>
<dbReference type="InterPro" id="IPR036236">
    <property type="entry name" value="Znf_C2H2_sf"/>
</dbReference>
<feature type="region of interest" description="Disordered" evidence="9">
    <location>
        <begin position="42"/>
        <end position="64"/>
    </location>
</feature>
<dbReference type="FunFam" id="3.30.160.60:FF:001465">
    <property type="entry name" value="Zinc finger protein 560"/>
    <property type="match status" value="1"/>
</dbReference>
<dbReference type="GO" id="GO:0005634">
    <property type="term" value="C:nucleus"/>
    <property type="evidence" value="ECO:0007669"/>
    <property type="project" value="UniProtKB-SubCell"/>
</dbReference>
<dbReference type="Gene3D" id="3.30.160.60">
    <property type="entry name" value="Classic Zinc Finger"/>
    <property type="match status" value="4"/>
</dbReference>
<proteinExistence type="predicted"/>
<dbReference type="GeneTree" id="ENSGT01150000286958"/>
<dbReference type="RefSeq" id="XP_019720340.1">
    <property type="nucleotide sequence ID" value="XM_019864781.1"/>
</dbReference>
<dbReference type="SMART" id="SM00355">
    <property type="entry name" value="ZnF_C2H2"/>
    <property type="match status" value="4"/>
</dbReference>
<evidence type="ECO:0000259" key="10">
    <source>
        <dbReference type="PROSITE" id="PS50157"/>
    </source>
</evidence>
<dbReference type="GO" id="GO:0000981">
    <property type="term" value="F:DNA-binding transcription factor activity, RNA polymerase II-specific"/>
    <property type="evidence" value="ECO:0007669"/>
    <property type="project" value="TreeGrafter"/>
</dbReference>
<evidence type="ECO:0000313" key="11">
    <source>
        <dbReference type="Ensembl" id="ENSHCOP00000013389.1"/>
    </source>
</evidence>
<feature type="domain" description="C2H2-type" evidence="10">
    <location>
        <begin position="324"/>
        <end position="351"/>
    </location>
</feature>
<protein>
    <submittedName>
        <fullName evidence="11">Zinc finger protein 547-like</fullName>
    </submittedName>
</protein>
<dbReference type="AlphaFoldDB" id="A0A3Q2Y6T3"/>
<dbReference type="OMA" id="WERIHAP"/>
<keyword evidence="4 8" id="KW-0863">Zinc-finger</keyword>
<evidence type="ECO:0000256" key="6">
    <source>
        <dbReference type="ARBA" id="ARBA00023125"/>
    </source>
</evidence>
<evidence type="ECO:0000256" key="5">
    <source>
        <dbReference type="ARBA" id="ARBA00022833"/>
    </source>
</evidence>
<dbReference type="FunFam" id="3.30.160.60:FF:001498">
    <property type="entry name" value="Zinc finger protein 404"/>
    <property type="match status" value="1"/>
</dbReference>
<dbReference type="OrthoDB" id="10004641at2759"/>
<dbReference type="PROSITE" id="PS00028">
    <property type="entry name" value="ZINC_FINGER_C2H2_1"/>
    <property type="match status" value="3"/>
</dbReference>
<dbReference type="Ensembl" id="ENSHCOT00000020700.1">
    <property type="protein sequence ID" value="ENSHCOP00000013389.1"/>
    <property type="gene ID" value="ENSHCOG00000016526.1"/>
</dbReference>
<evidence type="ECO:0000313" key="12">
    <source>
        <dbReference type="Proteomes" id="UP000264820"/>
    </source>
</evidence>
<keyword evidence="3" id="KW-0677">Repeat</keyword>
<dbReference type="Proteomes" id="UP000264820">
    <property type="component" value="Unplaced"/>
</dbReference>
<feature type="domain" description="C2H2-type" evidence="10">
    <location>
        <begin position="380"/>
        <end position="407"/>
    </location>
</feature>
<keyword evidence="5" id="KW-0862">Zinc</keyword>
<accession>A0A3Q2Y6T3</accession>
<dbReference type="FunFam" id="3.30.160.60:FF:002169">
    <property type="entry name" value="Zgc:174573"/>
    <property type="match status" value="1"/>
</dbReference>
<evidence type="ECO:0000256" key="3">
    <source>
        <dbReference type="ARBA" id="ARBA00022737"/>
    </source>
</evidence>
<dbReference type="SUPFAM" id="SSF57667">
    <property type="entry name" value="beta-beta-alpha zinc fingers"/>
    <property type="match status" value="2"/>
</dbReference>
<evidence type="ECO:0000256" key="8">
    <source>
        <dbReference type="PROSITE-ProRule" id="PRU00042"/>
    </source>
</evidence>
<keyword evidence="6" id="KW-0238">DNA-binding</keyword>
<dbReference type="KEGG" id="hcq:109512787"/>
<dbReference type="PANTHER" id="PTHR23226:SF240">
    <property type="entry name" value="GASTRULA ZINC FINGER PROTEIN XLCGF26.1-LIKE-RELATED"/>
    <property type="match status" value="1"/>
</dbReference>
<dbReference type="PANTHER" id="PTHR23226">
    <property type="entry name" value="ZINC FINGER AND SCAN DOMAIN-CONTAINING"/>
    <property type="match status" value="1"/>
</dbReference>
<feature type="domain" description="C2H2-type" evidence="10">
    <location>
        <begin position="352"/>
        <end position="379"/>
    </location>
</feature>
<dbReference type="InterPro" id="IPR013087">
    <property type="entry name" value="Znf_C2H2_type"/>
</dbReference>
<dbReference type="GO" id="GO:0005694">
    <property type="term" value="C:chromosome"/>
    <property type="evidence" value="ECO:0007669"/>
    <property type="project" value="UniProtKB-ARBA"/>
</dbReference>
<feature type="domain" description="C2H2-type" evidence="10">
    <location>
        <begin position="408"/>
        <end position="427"/>
    </location>
</feature>
<organism evidence="11 12">
    <name type="scientific">Hippocampus comes</name>
    <name type="common">Tiger tail seahorse</name>
    <dbReference type="NCBI Taxonomy" id="109280"/>
    <lineage>
        <taxon>Eukaryota</taxon>
        <taxon>Metazoa</taxon>
        <taxon>Chordata</taxon>
        <taxon>Craniata</taxon>
        <taxon>Vertebrata</taxon>
        <taxon>Euteleostomi</taxon>
        <taxon>Actinopterygii</taxon>
        <taxon>Neopterygii</taxon>
        <taxon>Teleostei</taxon>
        <taxon>Neoteleostei</taxon>
        <taxon>Acanthomorphata</taxon>
        <taxon>Syngnathiaria</taxon>
        <taxon>Syngnathiformes</taxon>
        <taxon>Syngnathoidei</taxon>
        <taxon>Syngnathidae</taxon>
        <taxon>Hippocampus</taxon>
    </lineage>
</organism>
<dbReference type="PROSITE" id="PS50157">
    <property type="entry name" value="ZINC_FINGER_C2H2_2"/>
    <property type="match status" value="4"/>
</dbReference>
<reference evidence="11" key="2">
    <citation type="submission" date="2025-09" db="UniProtKB">
        <authorList>
            <consortium name="Ensembl"/>
        </authorList>
    </citation>
    <scope>IDENTIFICATION</scope>
</reference>
<dbReference type="GO" id="GO:0045893">
    <property type="term" value="P:positive regulation of DNA-templated transcription"/>
    <property type="evidence" value="ECO:0007669"/>
    <property type="project" value="UniProtKB-ARBA"/>
</dbReference>
<dbReference type="GO" id="GO:0000122">
    <property type="term" value="P:negative regulation of transcription by RNA polymerase II"/>
    <property type="evidence" value="ECO:0007669"/>
    <property type="project" value="UniProtKB-ARBA"/>
</dbReference>
<dbReference type="Pfam" id="PF00096">
    <property type="entry name" value="zf-C2H2"/>
    <property type="match status" value="4"/>
</dbReference>
<keyword evidence="7" id="KW-0539">Nucleus</keyword>
<feature type="region of interest" description="Disordered" evidence="9">
    <location>
        <begin position="142"/>
        <end position="165"/>
    </location>
</feature>
<sequence length="444" mass="48917">MSAEDVNIHAQVESVLGALVKVATVELTKLFESSYRASAASVEVGRADGGKGSESPDSLSSAERTRSIGVQVDDDIHSPLTLAYGDCCRESGKEQEAQGCLRVLFARDTPRVKQAEALNEAEFSILETDCGPQPDATLDAQRCEARRSPRAENQPPAAQPHPSDEVSFVCCPLSLKPEFPAPRPDSSETPVKAEPHQACASAAKGTADSLCLGEGAPTPVPVGLWEHVPAPKETKNLLQMKLKLSSRDRKLRSACVVQLVNVLSAAELRAKIQKSGGGKKKRPVPKDLRRHQGAHTGRRLCCFTACEKGVWRLQKAVGHSRDGYACGACGKTFKRRKHLRRHERFHTGEKPYSCSKCSKTFALRKSLRRHERFHTGERPHKCTHCDKSFRLRVNLKTHLRFHTGEKPYQCGQCGKMFRILGNLDRHKLNPCGFFAPSFRTIAGL</sequence>
<evidence type="ECO:0000256" key="7">
    <source>
        <dbReference type="ARBA" id="ARBA00023242"/>
    </source>
</evidence>
<evidence type="ECO:0000256" key="4">
    <source>
        <dbReference type="ARBA" id="ARBA00022771"/>
    </source>
</evidence>
<keyword evidence="12" id="KW-1185">Reference proteome</keyword>
<reference evidence="11" key="1">
    <citation type="submission" date="2025-08" db="UniProtKB">
        <authorList>
            <consortium name="Ensembl"/>
        </authorList>
    </citation>
    <scope>IDENTIFICATION</scope>
</reference>